<evidence type="ECO:0000313" key="1">
    <source>
        <dbReference type="EMBL" id="AAS95302.1"/>
    </source>
</evidence>
<gene>
    <name evidence="1" type="ordered locus">DVU_0822</name>
</gene>
<sequence>MCIFGCSRVPKPVSHTFSSQQRLEAAEHWRELAATVVDGLKLTAGTLVYVAQDDKSTFGTAFSQFVRHEALLRGYPISPTPENAMEVTWGTQIVEHQGPRPHNAPFPGTSLLLAGLGLAGVHYYTHNDATWHDSLDTILILSGLAVEGVHAGSQWDTMSTTDTELIIGIVAKSNGLLQRNFIAVYYINRADKNQYWERKVPWEAPVILPSKELRVVSN</sequence>
<dbReference type="KEGG" id="dvu:DVU_0822"/>
<dbReference type="EMBL" id="AE017285">
    <property type="protein sequence ID" value="AAS95302.1"/>
    <property type="molecule type" value="Genomic_DNA"/>
</dbReference>
<protein>
    <submittedName>
        <fullName evidence="1">Uncharacterized protein</fullName>
    </submittedName>
</protein>
<dbReference type="EnsemblBacteria" id="AAS95302">
    <property type="protein sequence ID" value="AAS95302"/>
    <property type="gene ID" value="DVU_0822"/>
</dbReference>
<evidence type="ECO:0000313" key="2">
    <source>
        <dbReference type="Proteomes" id="UP000002194"/>
    </source>
</evidence>
<proteinExistence type="predicted"/>
<name>Q72DV7_NITV2</name>
<dbReference type="OrthoDB" id="5460720at2"/>
<dbReference type="Proteomes" id="UP000002194">
    <property type="component" value="Chromosome"/>
</dbReference>
<reference evidence="1 2" key="1">
    <citation type="journal article" date="2004" name="Nat. Biotechnol.">
        <title>The genome sequence of the anaerobic, sulfate-reducing bacterium Desulfovibrio vulgaris Hildenborough.</title>
        <authorList>
            <person name="Heidelberg J.F."/>
            <person name="Seshadri R."/>
            <person name="Haveman S.A."/>
            <person name="Hemme C.L."/>
            <person name="Paulsen I.T."/>
            <person name="Kolonay J.F."/>
            <person name="Eisen J.A."/>
            <person name="Ward N."/>
            <person name="Methe B."/>
            <person name="Brinkac L.M."/>
            <person name="Daugherty S.C."/>
            <person name="Deboy R.T."/>
            <person name="Dodson R.J."/>
            <person name="Durkin A.S."/>
            <person name="Madupu R."/>
            <person name="Nelson W.C."/>
            <person name="Sullivan S.A."/>
            <person name="Fouts D."/>
            <person name="Haft D.H."/>
            <person name="Selengut J."/>
            <person name="Peterson J.D."/>
            <person name="Davidsen T.M."/>
            <person name="Zafar N."/>
            <person name="Zhou L."/>
            <person name="Radune D."/>
            <person name="Dimitrov G."/>
            <person name="Hance M."/>
            <person name="Tran K."/>
            <person name="Khouri H."/>
            <person name="Gill J."/>
            <person name="Utterback T.R."/>
            <person name="Feldblyum T.V."/>
            <person name="Wall J.D."/>
            <person name="Voordouw G."/>
            <person name="Fraser C.M."/>
        </authorList>
    </citation>
    <scope>NUCLEOTIDE SEQUENCE [LARGE SCALE GENOMIC DNA]</scope>
    <source>
        <strain evidence="2">ATCC 29579 / DSM 644 / NCIMB 8303 / VKM B-1760 / Hildenborough</strain>
    </source>
</reference>
<organism evidence="1 2">
    <name type="scientific">Nitratidesulfovibrio vulgaris (strain ATCC 29579 / DSM 644 / CCUG 34227 / NCIMB 8303 / VKM B-1760 / Hildenborough)</name>
    <name type="common">Desulfovibrio vulgaris</name>
    <dbReference type="NCBI Taxonomy" id="882"/>
    <lineage>
        <taxon>Bacteria</taxon>
        <taxon>Pseudomonadati</taxon>
        <taxon>Thermodesulfobacteriota</taxon>
        <taxon>Desulfovibrionia</taxon>
        <taxon>Desulfovibrionales</taxon>
        <taxon>Desulfovibrionaceae</taxon>
        <taxon>Nitratidesulfovibrio</taxon>
    </lineage>
</organism>
<keyword evidence="2" id="KW-1185">Reference proteome</keyword>
<dbReference type="HOGENOM" id="CLU_1207909_0_0_7"/>
<dbReference type="eggNOG" id="COG2885">
    <property type="taxonomic scope" value="Bacteria"/>
</dbReference>
<dbReference type="STRING" id="882.DVU_0822"/>
<accession>Q72DV7</accession>
<dbReference type="PaxDb" id="882-DVU_0822"/>
<dbReference type="AlphaFoldDB" id="Q72DV7"/>